<dbReference type="PANTHER" id="PTHR34949:SF3">
    <property type="entry name" value="OS08G0244100 PROTEIN"/>
    <property type="match status" value="1"/>
</dbReference>
<dbReference type="GO" id="GO:0015031">
    <property type="term" value="P:protein transport"/>
    <property type="evidence" value="ECO:0007669"/>
    <property type="project" value="UniProtKB-KW"/>
</dbReference>
<organism evidence="10 11">
    <name type="scientific">Aristolochia fimbriata</name>
    <name type="common">White veined hardy Dutchman's pipe vine</name>
    <dbReference type="NCBI Taxonomy" id="158543"/>
    <lineage>
        <taxon>Eukaryota</taxon>
        <taxon>Viridiplantae</taxon>
        <taxon>Streptophyta</taxon>
        <taxon>Embryophyta</taxon>
        <taxon>Tracheophyta</taxon>
        <taxon>Spermatophyta</taxon>
        <taxon>Magnoliopsida</taxon>
        <taxon>Magnoliidae</taxon>
        <taxon>Piperales</taxon>
        <taxon>Aristolochiaceae</taxon>
        <taxon>Aristolochia</taxon>
    </lineage>
</organism>
<dbReference type="GO" id="GO:0048193">
    <property type="term" value="P:Golgi vesicle transport"/>
    <property type="evidence" value="ECO:0007669"/>
    <property type="project" value="InterPro"/>
</dbReference>
<evidence type="ECO:0000256" key="8">
    <source>
        <dbReference type="ARBA" id="ARBA00037801"/>
    </source>
</evidence>
<dbReference type="SUPFAM" id="SSF47661">
    <property type="entry name" value="t-snare proteins"/>
    <property type="match status" value="1"/>
</dbReference>
<comment type="caution">
    <text evidence="10">The sequence shown here is derived from an EMBL/GenBank/DDBJ whole genome shotgun (WGS) entry which is preliminary data.</text>
</comment>
<keyword evidence="7" id="KW-0472">Membrane</keyword>
<sequence>MAMVESSFDWWQKDVFFSAAEEVQDSADLMESVYREWERERKECFQSGVLEELRRELQTTLGITKWQLEEFEKAVKVSHQKYLAENTIARHRQFVVAIENQISRIEKALHDSLIEEGKQPMRWVQLDDSERDDLALFLSGPARTSQEVKGALDIGLDQTQTAELDTFKGYKETVTINQDSKYVVELAVKDLEPRDKRSSVGESSNGQNELWRSPDIGALQIVVADENMQIEPLDKAQKARQVFDFCGIIRNAEVLTKLSLFKNSFRKAKTEEDMQAKAASTRVLPITRNEVIRNCLGACNRSSNIPYARQLFKRVGGYARHVQVSQYHSSSLQISLIFMLLLFLAVSEFWSTYKCTIPTRFCDLTKKKSPHGSMVKCQKRANGLHLELLAVGLVVQERSVTSTKLEQVPEEAKWM</sequence>
<keyword evidence="11" id="KW-1185">Reference proteome</keyword>
<evidence type="ECO:0000256" key="4">
    <source>
        <dbReference type="ARBA" id="ARBA00022927"/>
    </source>
</evidence>
<dbReference type="Gene3D" id="1.20.58.90">
    <property type="match status" value="1"/>
</dbReference>
<dbReference type="Proteomes" id="UP000825729">
    <property type="component" value="Unassembled WGS sequence"/>
</dbReference>
<dbReference type="InterPro" id="IPR015260">
    <property type="entry name" value="Syntaxin-6/10/61_N"/>
</dbReference>
<evidence type="ECO:0000313" key="10">
    <source>
        <dbReference type="EMBL" id="KAG9455856.1"/>
    </source>
</evidence>
<comment type="similarity">
    <text evidence="1">Belongs to the syntaxin family.</text>
</comment>
<dbReference type="PANTHER" id="PTHR34949">
    <property type="entry name" value="OS05G0443700 PROTEIN"/>
    <property type="match status" value="1"/>
</dbReference>
<evidence type="ECO:0000313" key="11">
    <source>
        <dbReference type="Proteomes" id="UP000825729"/>
    </source>
</evidence>
<evidence type="ECO:0000256" key="1">
    <source>
        <dbReference type="ARBA" id="ARBA00009063"/>
    </source>
</evidence>
<dbReference type="EMBL" id="JAINDJ010000002">
    <property type="protein sequence ID" value="KAG9455856.1"/>
    <property type="molecule type" value="Genomic_DNA"/>
</dbReference>
<keyword evidence="2" id="KW-0813">Transport</keyword>
<evidence type="ECO:0000256" key="3">
    <source>
        <dbReference type="ARBA" id="ARBA00022692"/>
    </source>
</evidence>
<dbReference type="InterPro" id="IPR010989">
    <property type="entry name" value="SNARE"/>
</dbReference>
<proteinExistence type="inferred from homology"/>
<evidence type="ECO:0000256" key="6">
    <source>
        <dbReference type="ARBA" id="ARBA00023034"/>
    </source>
</evidence>
<dbReference type="Pfam" id="PF09177">
    <property type="entry name" value="STX6_10_61_N"/>
    <property type="match status" value="1"/>
</dbReference>
<keyword evidence="4" id="KW-0653">Protein transport</keyword>
<keyword evidence="6" id="KW-0333">Golgi apparatus</keyword>
<protein>
    <recommendedName>
        <fullName evidence="9">Syntaxin 6/10/61 N-terminal domain-containing protein</fullName>
    </recommendedName>
</protein>
<dbReference type="CDD" id="cd21442">
    <property type="entry name" value="SNARE_NTD_STX6-like"/>
    <property type="match status" value="1"/>
</dbReference>
<gene>
    <name evidence="10" type="ORF">H6P81_000364</name>
</gene>
<feature type="domain" description="Syntaxin 6/10/61 N-terminal" evidence="9">
    <location>
        <begin position="14"/>
        <end position="106"/>
    </location>
</feature>
<accession>A0AAV7F546</accession>
<keyword evidence="5" id="KW-1133">Transmembrane helix</keyword>
<evidence type="ECO:0000256" key="2">
    <source>
        <dbReference type="ARBA" id="ARBA00022448"/>
    </source>
</evidence>
<dbReference type="AlphaFoldDB" id="A0AAV7F546"/>
<evidence type="ECO:0000256" key="5">
    <source>
        <dbReference type="ARBA" id="ARBA00022989"/>
    </source>
</evidence>
<reference evidence="10 11" key="1">
    <citation type="submission" date="2021-07" db="EMBL/GenBank/DDBJ databases">
        <title>The Aristolochia fimbriata genome: insights into angiosperm evolution, floral development and chemical biosynthesis.</title>
        <authorList>
            <person name="Jiao Y."/>
        </authorList>
    </citation>
    <scope>NUCLEOTIDE SEQUENCE [LARGE SCALE GENOMIC DNA]</scope>
    <source>
        <strain evidence="10">IBCAS-2021</strain>
        <tissue evidence="10">Leaf</tissue>
    </source>
</reference>
<keyword evidence="3" id="KW-0812">Transmembrane</keyword>
<name>A0AAV7F546_ARIFI</name>
<dbReference type="GO" id="GO:0016020">
    <property type="term" value="C:membrane"/>
    <property type="evidence" value="ECO:0007669"/>
    <property type="project" value="InterPro"/>
</dbReference>
<dbReference type="FunFam" id="1.20.58.90:FF:000004">
    <property type="entry name" value="Syntaxin 10"/>
    <property type="match status" value="1"/>
</dbReference>
<comment type="subcellular location">
    <subcellularLocation>
        <location evidence="8">Golgi apparatus</location>
        <location evidence="8">trans-Golgi network membrane</location>
        <topology evidence="8">Single-pass type IV membrane protein</topology>
    </subcellularLocation>
</comment>
<evidence type="ECO:0000259" key="9">
    <source>
        <dbReference type="Pfam" id="PF09177"/>
    </source>
</evidence>
<evidence type="ECO:0000256" key="7">
    <source>
        <dbReference type="ARBA" id="ARBA00023136"/>
    </source>
</evidence>
<dbReference type="GO" id="GO:0005794">
    <property type="term" value="C:Golgi apparatus"/>
    <property type="evidence" value="ECO:0007669"/>
    <property type="project" value="UniProtKB-SubCell"/>
</dbReference>